<proteinExistence type="predicted"/>
<evidence type="ECO:0000313" key="1">
    <source>
        <dbReference type="EMBL" id="TGO02091.1"/>
    </source>
</evidence>
<evidence type="ECO:0000313" key="2">
    <source>
        <dbReference type="Proteomes" id="UP000030428"/>
    </source>
</evidence>
<accession>A0A4E0QYR8</accession>
<name>A0A4E0QYR8_9GAMM</name>
<dbReference type="Proteomes" id="UP000030428">
    <property type="component" value="Unassembled WGS sequence"/>
</dbReference>
<comment type="caution">
    <text evidence="1">The sequence shown here is derived from an EMBL/GenBank/DDBJ whole genome shotgun (WGS) entry which is preliminary data.</text>
</comment>
<organism evidence="1 2">
    <name type="scientific">Candidatus Thiomargarita nelsonii</name>
    <dbReference type="NCBI Taxonomy" id="1003181"/>
    <lineage>
        <taxon>Bacteria</taxon>
        <taxon>Pseudomonadati</taxon>
        <taxon>Pseudomonadota</taxon>
        <taxon>Gammaproteobacteria</taxon>
        <taxon>Thiotrichales</taxon>
        <taxon>Thiotrichaceae</taxon>
        <taxon>Thiomargarita</taxon>
    </lineage>
</organism>
<protein>
    <submittedName>
        <fullName evidence="1">Uncharacterized protein</fullName>
    </submittedName>
</protein>
<reference evidence="1 2" key="1">
    <citation type="journal article" date="2016" name="Front. Microbiol.">
        <title>Single-Cell (Meta-)Genomics of a Dimorphic Candidatus Thiomargarita nelsonii Reveals Genomic Plasticity.</title>
        <authorList>
            <person name="Flood B.E."/>
            <person name="Fliss P."/>
            <person name="Jones D.S."/>
            <person name="Dick G.J."/>
            <person name="Jain S."/>
            <person name="Kaster A.K."/>
            <person name="Winkel M."/>
            <person name="Mussmann M."/>
            <person name="Bailey J."/>
        </authorList>
    </citation>
    <scope>NUCLEOTIDE SEQUENCE [LARGE SCALE GENOMIC DNA]</scope>
    <source>
        <strain evidence="1">Hydrate Ridge</strain>
    </source>
</reference>
<keyword evidence="2" id="KW-1185">Reference proteome</keyword>
<sequence>MIRSELTEIRNIRQKISEKYDHDFSKLLEHYKELEVELRASGRYQFADSHSVKIGDDIDDILIFEKNNNQSGDVPGSVKKIN</sequence>
<gene>
    <name evidence="1" type="ORF">PN36_30625</name>
</gene>
<dbReference type="EMBL" id="JSZA02000230">
    <property type="protein sequence ID" value="TGO02091.1"/>
    <property type="molecule type" value="Genomic_DNA"/>
</dbReference>
<dbReference type="AlphaFoldDB" id="A0A4E0QYR8"/>